<gene>
    <name evidence="3" type="ORF">SORBI_3003G222101</name>
</gene>
<dbReference type="Proteomes" id="UP000000768">
    <property type="component" value="Chromosome 3"/>
</dbReference>
<organism evidence="3 4">
    <name type="scientific">Sorghum bicolor</name>
    <name type="common">Sorghum</name>
    <name type="synonym">Sorghum vulgare</name>
    <dbReference type="NCBI Taxonomy" id="4558"/>
    <lineage>
        <taxon>Eukaryota</taxon>
        <taxon>Viridiplantae</taxon>
        <taxon>Streptophyta</taxon>
        <taxon>Embryophyta</taxon>
        <taxon>Tracheophyta</taxon>
        <taxon>Spermatophyta</taxon>
        <taxon>Magnoliopsida</taxon>
        <taxon>Liliopsida</taxon>
        <taxon>Poales</taxon>
        <taxon>Poaceae</taxon>
        <taxon>PACMAD clade</taxon>
        <taxon>Panicoideae</taxon>
        <taxon>Andropogonodae</taxon>
        <taxon>Andropogoneae</taxon>
        <taxon>Sorghinae</taxon>
        <taxon>Sorghum</taxon>
    </lineage>
</organism>
<dbReference type="OMA" id="DTHISCP"/>
<dbReference type="Gramene" id="OQU87177">
    <property type="protein sequence ID" value="OQU87177"/>
    <property type="gene ID" value="SORBI_3003G222101"/>
</dbReference>
<dbReference type="AlphaFoldDB" id="A0A1W0VYH8"/>
<dbReference type="EMBL" id="CM000762">
    <property type="protein sequence ID" value="OQU87177.1"/>
    <property type="molecule type" value="Genomic_DNA"/>
</dbReference>
<evidence type="ECO:0000313" key="3">
    <source>
        <dbReference type="EMBL" id="OQU87177.1"/>
    </source>
</evidence>
<evidence type="ECO:0000256" key="2">
    <source>
        <dbReference type="SAM" id="SignalP"/>
    </source>
</evidence>
<reference evidence="3 4" key="1">
    <citation type="journal article" date="2009" name="Nature">
        <title>The Sorghum bicolor genome and the diversification of grasses.</title>
        <authorList>
            <person name="Paterson A.H."/>
            <person name="Bowers J.E."/>
            <person name="Bruggmann R."/>
            <person name="Dubchak I."/>
            <person name="Grimwood J."/>
            <person name="Gundlach H."/>
            <person name="Haberer G."/>
            <person name="Hellsten U."/>
            <person name="Mitros T."/>
            <person name="Poliakov A."/>
            <person name="Schmutz J."/>
            <person name="Spannagl M."/>
            <person name="Tang H."/>
            <person name="Wang X."/>
            <person name="Wicker T."/>
            <person name="Bharti A.K."/>
            <person name="Chapman J."/>
            <person name="Feltus F.A."/>
            <person name="Gowik U."/>
            <person name="Grigoriev I.V."/>
            <person name="Lyons E."/>
            <person name="Maher C.A."/>
            <person name="Martis M."/>
            <person name="Narechania A."/>
            <person name="Otillar R.P."/>
            <person name="Penning B.W."/>
            <person name="Salamov A.A."/>
            <person name="Wang Y."/>
            <person name="Zhang L."/>
            <person name="Carpita N.C."/>
            <person name="Freeling M."/>
            <person name="Gingle A.R."/>
            <person name="Hash C.T."/>
            <person name="Keller B."/>
            <person name="Klein P."/>
            <person name="Kresovich S."/>
            <person name="McCann M.C."/>
            <person name="Ming R."/>
            <person name="Peterson D.G."/>
            <person name="Mehboob-ur-Rahman"/>
            <person name="Ware D."/>
            <person name="Westhoff P."/>
            <person name="Mayer K.F."/>
            <person name="Messing J."/>
            <person name="Rokhsar D.S."/>
        </authorList>
    </citation>
    <scope>NUCLEOTIDE SEQUENCE [LARGE SCALE GENOMIC DNA]</scope>
    <source>
        <strain evidence="4">cv. BTx623</strain>
    </source>
</reference>
<evidence type="ECO:0000313" key="4">
    <source>
        <dbReference type="Proteomes" id="UP000000768"/>
    </source>
</evidence>
<feature type="region of interest" description="Disordered" evidence="1">
    <location>
        <begin position="49"/>
        <end position="87"/>
    </location>
</feature>
<feature type="signal peptide" evidence="2">
    <location>
        <begin position="1"/>
        <end position="30"/>
    </location>
</feature>
<evidence type="ECO:0000256" key="1">
    <source>
        <dbReference type="SAM" id="MobiDB-lite"/>
    </source>
</evidence>
<feature type="chain" id="PRO_5012280470" evidence="2">
    <location>
        <begin position="31"/>
        <end position="87"/>
    </location>
</feature>
<keyword evidence="4" id="KW-1185">Reference proteome</keyword>
<accession>A0A1W0VYH8</accession>
<name>A0A1W0VYH8_SORBI</name>
<proteinExistence type="predicted"/>
<keyword evidence="2" id="KW-0732">Signal</keyword>
<reference evidence="4" key="2">
    <citation type="journal article" date="2018" name="Plant J.">
        <title>The Sorghum bicolor reference genome: improved assembly, gene annotations, a transcriptome atlas, and signatures of genome organization.</title>
        <authorList>
            <person name="McCormick R.F."/>
            <person name="Truong S.K."/>
            <person name="Sreedasyam A."/>
            <person name="Jenkins J."/>
            <person name="Shu S."/>
            <person name="Sims D."/>
            <person name="Kennedy M."/>
            <person name="Amirebrahimi M."/>
            <person name="Weers B.D."/>
            <person name="McKinley B."/>
            <person name="Mattison A."/>
            <person name="Morishige D.T."/>
            <person name="Grimwood J."/>
            <person name="Schmutz J."/>
            <person name="Mullet J.E."/>
        </authorList>
    </citation>
    <scope>NUCLEOTIDE SEQUENCE [LARGE SCALE GENOMIC DNA]</scope>
    <source>
        <strain evidence="4">cv. BTx623</strain>
    </source>
</reference>
<protein>
    <submittedName>
        <fullName evidence="3">Uncharacterized protein</fullName>
    </submittedName>
</protein>
<sequence length="87" mass="8541">MEGGVKVARGAAGAAWPLLVLLLVAASVHADAMAAPARRLLAADGATVQPLAEAPPPPQVSVSKASAEPSCGTNDTHISCPPPAQAP</sequence>
<dbReference type="InParanoid" id="A0A1W0VYH8"/>